<comment type="caution">
    <text evidence="1">The sequence shown here is derived from an EMBL/GenBank/DDBJ whole genome shotgun (WGS) entry which is preliminary data.</text>
</comment>
<dbReference type="Proteomes" id="UP001600107">
    <property type="component" value="Unassembled WGS sequence"/>
</dbReference>
<dbReference type="EMBL" id="JBHZPY010000002">
    <property type="protein sequence ID" value="MFE3870338.1"/>
    <property type="molecule type" value="Genomic_DNA"/>
</dbReference>
<gene>
    <name evidence="1" type="ORF">ACFX5F_03795</name>
</gene>
<evidence type="ECO:0000313" key="1">
    <source>
        <dbReference type="EMBL" id="MFE3870338.1"/>
    </source>
</evidence>
<proteinExistence type="predicted"/>
<name>A0ABW6I258_9FLAO</name>
<keyword evidence="2" id="KW-1185">Reference proteome</keyword>
<reference evidence="1 2" key="1">
    <citation type="submission" date="2024-06" db="EMBL/GenBank/DDBJ databases">
        <title>Flavobacterium spp. isolated from glacier.</title>
        <authorList>
            <person name="Han D."/>
        </authorList>
    </citation>
    <scope>NUCLEOTIDE SEQUENCE [LARGE SCALE GENOMIC DNA]</scope>
    <source>
        <strain evidence="1 2">ZS1P70</strain>
    </source>
</reference>
<organism evidence="1 2">
    <name type="scientific">Flavobacterium zhoui</name>
    <dbReference type="NCBI Taxonomy" id="3230414"/>
    <lineage>
        <taxon>Bacteria</taxon>
        <taxon>Pseudomonadati</taxon>
        <taxon>Bacteroidota</taxon>
        <taxon>Flavobacteriia</taxon>
        <taxon>Flavobacteriales</taxon>
        <taxon>Flavobacteriaceae</taxon>
        <taxon>Flavobacterium</taxon>
    </lineage>
</organism>
<evidence type="ECO:0000313" key="2">
    <source>
        <dbReference type="Proteomes" id="UP001600107"/>
    </source>
</evidence>
<dbReference type="RefSeq" id="WP_379850052.1">
    <property type="nucleotide sequence ID" value="NZ_JBHZPY010000002.1"/>
</dbReference>
<accession>A0ABW6I258</accession>
<sequence>MITTEFKKKILTKEILCLLLGHKFIITRIVTDHFKEYKCTVCHIELTNDENGHKTFLTPELKEINETLIGFHNKKLHLV</sequence>
<protein>
    <submittedName>
        <fullName evidence="1">Uncharacterized protein</fullName>
    </submittedName>
</protein>